<dbReference type="Pfam" id="PF00107">
    <property type="entry name" value="ADH_zinc_N"/>
    <property type="match status" value="1"/>
</dbReference>
<dbReference type="CDD" id="cd08255">
    <property type="entry name" value="2-desacetyl-2-hydroxyethyl_bacteriochlorophyllide_like"/>
    <property type="match status" value="1"/>
</dbReference>
<dbReference type="InterPro" id="IPR013149">
    <property type="entry name" value="ADH-like_C"/>
</dbReference>
<protein>
    <submittedName>
        <fullName evidence="4">Zinc-binding dehydrogenase</fullName>
    </submittedName>
</protein>
<dbReference type="eggNOG" id="COG0673">
    <property type="taxonomic scope" value="Bacteria"/>
</dbReference>
<dbReference type="Gene3D" id="3.90.180.10">
    <property type="entry name" value="Medium-chain alcohol dehydrogenases, catalytic domain"/>
    <property type="match status" value="1"/>
</dbReference>
<dbReference type="RefSeq" id="WP_011418501.1">
    <property type="nucleotide sequence ID" value="NC_007759.1"/>
</dbReference>
<evidence type="ECO:0000313" key="5">
    <source>
        <dbReference type="Proteomes" id="UP000001933"/>
    </source>
</evidence>
<dbReference type="InterPro" id="IPR051450">
    <property type="entry name" value="Gfo/Idh/MocA_Oxidoreductases"/>
</dbReference>
<dbReference type="InterPro" id="IPR011032">
    <property type="entry name" value="GroES-like_sf"/>
</dbReference>
<evidence type="ECO:0000259" key="1">
    <source>
        <dbReference type="Pfam" id="PF00107"/>
    </source>
</evidence>
<dbReference type="GO" id="GO:0000166">
    <property type="term" value="F:nucleotide binding"/>
    <property type="evidence" value="ECO:0007669"/>
    <property type="project" value="InterPro"/>
</dbReference>
<dbReference type="Gene3D" id="3.30.360.10">
    <property type="entry name" value="Dihydrodipicolinate Reductase, domain 2"/>
    <property type="match status" value="1"/>
</dbReference>
<dbReference type="InterPro" id="IPR000683">
    <property type="entry name" value="Gfo/Idh/MocA-like_OxRdtase_N"/>
</dbReference>
<dbReference type="HOGENOM" id="CLU_024115_0_0_7"/>
<dbReference type="InParanoid" id="Q2LWM5"/>
<dbReference type="PANTHER" id="PTHR43377:SF1">
    <property type="entry name" value="BILIVERDIN REDUCTASE A"/>
    <property type="match status" value="1"/>
</dbReference>
<dbReference type="SUPFAM" id="SSF55347">
    <property type="entry name" value="Glyceraldehyde-3-phosphate dehydrogenase-like, C-terminal domain"/>
    <property type="match status" value="1"/>
</dbReference>
<dbReference type="EMBL" id="CP000252">
    <property type="protein sequence ID" value="ABC78482.1"/>
    <property type="molecule type" value="Genomic_DNA"/>
</dbReference>
<dbReference type="STRING" id="56780.SYN_02677"/>
<dbReference type="Proteomes" id="UP000001933">
    <property type="component" value="Chromosome"/>
</dbReference>
<feature type="domain" description="Alcohol dehydrogenase-like C-terminal" evidence="1">
    <location>
        <begin position="183"/>
        <end position="298"/>
    </location>
</feature>
<dbReference type="eggNOG" id="COG1063">
    <property type="taxonomic scope" value="Bacteria"/>
</dbReference>
<evidence type="ECO:0000259" key="3">
    <source>
        <dbReference type="Pfam" id="PF22725"/>
    </source>
</evidence>
<dbReference type="OrthoDB" id="9782091at2"/>
<feature type="domain" description="Gfo/Idh/MocA-like oxidoreductase N-terminal" evidence="2">
    <location>
        <begin position="404"/>
        <end position="523"/>
    </location>
</feature>
<dbReference type="SUPFAM" id="SSF51735">
    <property type="entry name" value="NAD(P)-binding Rossmann-fold domains"/>
    <property type="match status" value="2"/>
</dbReference>
<organism evidence="4 5">
    <name type="scientific">Syntrophus aciditrophicus (strain SB)</name>
    <dbReference type="NCBI Taxonomy" id="56780"/>
    <lineage>
        <taxon>Bacteria</taxon>
        <taxon>Pseudomonadati</taxon>
        <taxon>Thermodesulfobacteriota</taxon>
        <taxon>Syntrophia</taxon>
        <taxon>Syntrophales</taxon>
        <taxon>Syntrophaceae</taxon>
        <taxon>Syntrophus</taxon>
    </lineage>
</organism>
<dbReference type="Gene3D" id="3.40.50.720">
    <property type="entry name" value="NAD(P)-binding Rossmann-like Domain"/>
    <property type="match status" value="2"/>
</dbReference>
<accession>Q2LWM5</accession>
<gene>
    <name evidence="4" type="ORF">SYN_02677</name>
</gene>
<evidence type="ECO:0000259" key="2">
    <source>
        <dbReference type="Pfam" id="PF01408"/>
    </source>
</evidence>
<evidence type="ECO:0000313" key="4">
    <source>
        <dbReference type="EMBL" id="ABC78482.1"/>
    </source>
</evidence>
<sequence length="731" mass="78871">MKQVFISGQGQIDIIDVPIPSLLSGGILVHNAYSLISAGTEGAAVTKHSGVQGLYEKALNSRDKMGQVWAMVQGQGMSNTLKLIRDKLNDYSPIGYSCAGVVLETDKDDLGFKPDQRVACMGTGFANHAEYVVVPKNLAVPLSDNVNFDEAAFAAIACIAMQGIRRLELSPGERVGVIGLGLIGQIALRLATVMGYQAYGFDISDHRVAKAARHSQASLVVNSASTDPVSVAMEASHGNGLDGIVICASGKADSVINQAFMLCRKRGRVSVVGDIGLELERAKMYSKELEVRLSCSYGVGRYDPDYELGGRDYPLPHVRWTERRNLEFFIHLLAEKRLDLGDLVSAKIGIEDAKKAYSLIKAGNSDVYGVLLDYHLPPQPQLPQHAFICRYDTNTLAQDKKCLQIGLIGVGGYAKNVHVPNIQKLENVIIRALSSKSGATAAVVAKKVKAAYATSDISEMLSDKQLDAVVISTRHASHAKLVLAALSAGKHVFVEKPMAITLADCLQIVSLQQETGLVLRVGFNRRFSPYLQEMKRAVGIGRKLFNVRVNVGQVGNHWSNTVEEGGRLLGEGVHFFDLANWMMDCNPVTVSAQFLGEVNVLNPNASVTIRYEDGSIANVVYTTVGHTGLGKEHFELFGNGRSIVMDDYKMIKSFGCGVAAPRKYKKNKGQHGAILEFSRAIKNGDGGGGANAVAGLWATAITEAALKSAETNRTIDMAFIFNTTKQVSAIL</sequence>
<name>Q2LWM5_SYNAS</name>
<dbReference type="InterPro" id="IPR036291">
    <property type="entry name" value="NAD(P)-bd_dom_sf"/>
</dbReference>
<feature type="domain" description="GFO/IDH/MocA-like oxidoreductase" evidence="3">
    <location>
        <begin position="551"/>
        <end position="642"/>
    </location>
</feature>
<dbReference type="KEGG" id="sat:SYN_02677"/>
<proteinExistence type="predicted"/>
<dbReference type="PANTHER" id="PTHR43377">
    <property type="entry name" value="BILIVERDIN REDUCTASE A"/>
    <property type="match status" value="1"/>
</dbReference>
<keyword evidence="5" id="KW-1185">Reference proteome</keyword>
<dbReference type="SUPFAM" id="SSF50129">
    <property type="entry name" value="GroES-like"/>
    <property type="match status" value="1"/>
</dbReference>
<dbReference type="AlphaFoldDB" id="Q2LWM5"/>
<reference evidence="4 5" key="1">
    <citation type="journal article" date="2007" name="Proc. Natl. Acad. Sci. U.S.A.">
        <title>The genome of Syntrophus aciditrophicus: life at the thermodynamic limit of microbial growth.</title>
        <authorList>
            <person name="McInerney M.J."/>
            <person name="Rohlin L."/>
            <person name="Mouttaki H."/>
            <person name="Kim U."/>
            <person name="Krupp R.S."/>
            <person name="Rios-Hernandez L."/>
            <person name="Sieber J."/>
            <person name="Struchtemeyer C.G."/>
            <person name="Bhattacharyya A."/>
            <person name="Campbell J.W."/>
            <person name="Gunsalus R.P."/>
        </authorList>
    </citation>
    <scope>NUCLEOTIDE SEQUENCE [LARGE SCALE GENOMIC DNA]</scope>
    <source>
        <strain evidence="4 5">SB</strain>
    </source>
</reference>
<dbReference type="Pfam" id="PF01408">
    <property type="entry name" value="GFO_IDH_MocA"/>
    <property type="match status" value="1"/>
</dbReference>
<dbReference type="InterPro" id="IPR055170">
    <property type="entry name" value="GFO_IDH_MocA-like_dom"/>
</dbReference>
<dbReference type="Pfam" id="PF22725">
    <property type="entry name" value="GFO_IDH_MocA_C3"/>
    <property type="match status" value="1"/>
</dbReference>